<gene>
    <name evidence="2" type="ordered locus">Desti_0605</name>
</gene>
<dbReference type="Proteomes" id="UP000006055">
    <property type="component" value="Chromosome"/>
</dbReference>
<dbReference type="RefSeq" id="WP_014808489.1">
    <property type="nucleotide sequence ID" value="NC_018025.1"/>
</dbReference>
<name>I4C192_DESTA</name>
<reference evidence="3" key="1">
    <citation type="submission" date="2012-06" db="EMBL/GenBank/DDBJ databases">
        <title>Complete sequence of chromosome of Desulfomonile tiedjei DSM 6799.</title>
        <authorList>
            <person name="Lucas S."/>
            <person name="Copeland A."/>
            <person name="Lapidus A."/>
            <person name="Glavina del Rio T."/>
            <person name="Dalin E."/>
            <person name="Tice H."/>
            <person name="Bruce D."/>
            <person name="Goodwin L."/>
            <person name="Pitluck S."/>
            <person name="Peters L."/>
            <person name="Ovchinnikova G."/>
            <person name="Zeytun A."/>
            <person name="Lu M."/>
            <person name="Kyrpides N."/>
            <person name="Mavromatis K."/>
            <person name="Ivanova N."/>
            <person name="Brettin T."/>
            <person name="Detter J.C."/>
            <person name="Han C."/>
            <person name="Larimer F."/>
            <person name="Land M."/>
            <person name="Hauser L."/>
            <person name="Markowitz V."/>
            <person name="Cheng J.-F."/>
            <person name="Hugenholtz P."/>
            <person name="Woyke T."/>
            <person name="Wu D."/>
            <person name="Spring S."/>
            <person name="Schroeder M."/>
            <person name="Brambilla E."/>
            <person name="Klenk H.-P."/>
            <person name="Eisen J.A."/>
        </authorList>
    </citation>
    <scope>NUCLEOTIDE SEQUENCE [LARGE SCALE GENOMIC DNA]</scope>
    <source>
        <strain evidence="3">ATCC 49306 / DSM 6799 / DCB-1</strain>
    </source>
</reference>
<feature type="region of interest" description="Disordered" evidence="1">
    <location>
        <begin position="33"/>
        <end position="52"/>
    </location>
</feature>
<feature type="region of interest" description="Disordered" evidence="1">
    <location>
        <begin position="72"/>
        <end position="93"/>
    </location>
</feature>
<protein>
    <submittedName>
        <fullName evidence="2">Uncharacterized protein</fullName>
    </submittedName>
</protein>
<keyword evidence="3" id="KW-1185">Reference proteome</keyword>
<accession>I4C192</accession>
<evidence type="ECO:0000256" key="1">
    <source>
        <dbReference type="SAM" id="MobiDB-lite"/>
    </source>
</evidence>
<proteinExistence type="predicted"/>
<dbReference type="AlphaFoldDB" id="I4C192"/>
<evidence type="ECO:0000313" key="3">
    <source>
        <dbReference type="Proteomes" id="UP000006055"/>
    </source>
</evidence>
<organism evidence="2 3">
    <name type="scientific">Desulfomonile tiedjei (strain ATCC 49306 / DSM 6799 / DCB-1)</name>
    <dbReference type="NCBI Taxonomy" id="706587"/>
    <lineage>
        <taxon>Bacteria</taxon>
        <taxon>Pseudomonadati</taxon>
        <taxon>Thermodesulfobacteriota</taxon>
        <taxon>Desulfomonilia</taxon>
        <taxon>Desulfomonilales</taxon>
        <taxon>Desulfomonilaceae</taxon>
        <taxon>Desulfomonile</taxon>
    </lineage>
</organism>
<feature type="compositionally biased region" description="Polar residues" evidence="1">
    <location>
        <begin position="41"/>
        <end position="52"/>
    </location>
</feature>
<dbReference type="KEGG" id="dti:Desti_0605"/>
<sequence length="93" mass="11042">MEIPEDPLEGRKWMLKLWREDYGARFSVCHPDDQPAPELETGTQECGSRTTQSRIRKEIAVRRTWFVPRRPARGNRRRSLAHSHITVRLHSHR</sequence>
<dbReference type="HOGENOM" id="CLU_2394966_0_0_7"/>
<dbReference type="EMBL" id="CP003360">
    <property type="protein sequence ID" value="AFM23333.1"/>
    <property type="molecule type" value="Genomic_DNA"/>
</dbReference>
<evidence type="ECO:0000313" key="2">
    <source>
        <dbReference type="EMBL" id="AFM23333.1"/>
    </source>
</evidence>